<dbReference type="InterPro" id="IPR016082">
    <property type="entry name" value="Ribosomal_uL30_ferredoxin-like"/>
</dbReference>
<gene>
    <name evidence="5" type="primary">rpmD</name>
    <name evidence="7" type="ORF">SAMN05216241_11521</name>
</gene>
<dbReference type="STRING" id="1082479.SAMN05216241_11521"/>
<evidence type="ECO:0000256" key="1">
    <source>
        <dbReference type="ARBA" id="ARBA00007594"/>
    </source>
</evidence>
<name>A0A1G7ULC1_9PROT</name>
<accession>A0A1G7ULC1</accession>
<keyword evidence="3 5" id="KW-0689">Ribosomal protein</keyword>
<dbReference type="Proteomes" id="UP000199415">
    <property type="component" value="Unassembled WGS sequence"/>
</dbReference>
<evidence type="ECO:0000259" key="6">
    <source>
        <dbReference type="Pfam" id="PF00327"/>
    </source>
</evidence>
<evidence type="ECO:0000256" key="5">
    <source>
        <dbReference type="HAMAP-Rule" id="MF_01371"/>
    </source>
</evidence>
<dbReference type="Gene3D" id="3.30.1390.20">
    <property type="entry name" value="Ribosomal protein L30, ferredoxin-like fold domain"/>
    <property type="match status" value="1"/>
</dbReference>
<comment type="subunit">
    <text evidence="2 5">Part of the 50S ribosomal subunit.</text>
</comment>
<dbReference type="AlphaFoldDB" id="A0A1G7ULC1"/>
<comment type="similarity">
    <text evidence="1 5">Belongs to the universal ribosomal protein uL30 family.</text>
</comment>
<dbReference type="PANTHER" id="PTHR15892">
    <property type="entry name" value="MITOCHONDRIAL RIBOSOMAL PROTEIN L30"/>
    <property type="match status" value="1"/>
</dbReference>
<dbReference type="PANTHER" id="PTHR15892:SF2">
    <property type="entry name" value="LARGE RIBOSOMAL SUBUNIT PROTEIN UL30M"/>
    <property type="match status" value="1"/>
</dbReference>
<sequence length="66" mass="7376">MMGEQAKSGKTIRVTLVRGGDHRPPKQRATLRGLGLTRRGRSRVLEDTRAVRGMVAKVNHLVRVDE</sequence>
<reference evidence="7 8" key="1">
    <citation type="submission" date="2016-10" db="EMBL/GenBank/DDBJ databases">
        <authorList>
            <person name="de Groot N.N."/>
        </authorList>
    </citation>
    <scope>NUCLEOTIDE SEQUENCE [LARGE SCALE GENOMIC DNA]</scope>
    <source>
        <strain evidence="7 8">DSM 25584</strain>
    </source>
</reference>
<proteinExistence type="inferred from homology"/>
<evidence type="ECO:0000256" key="2">
    <source>
        <dbReference type="ARBA" id="ARBA00011838"/>
    </source>
</evidence>
<dbReference type="GO" id="GO:0003735">
    <property type="term" value="F:structural constituent of ribosome"/>
    <property type="evidence" value="ECO:0007669"/>
    <property type="project" value="InterPro"/>
</dbReference>
<dbReference type="GO" id="GO:0022625">
    <property type="term" value="C:cytosolic large ribosomal subunit"/>
    <property type="evidence" value="ECO:0007669"/>
    <property type="project" value="TreeGrafter"/>
</dbReference>
<feature type="domain" description="Large ribosomal subunit protein uL30-like ferredoxin-like fold" evidence="6">
    <location>
        <begin position="12"/>
        <end position="62"/>
    </location>
</feature>
<organism evidence="7 8">
    <name type="scientific">Limimonas halophila</name>
    <dbReference type="NCBI Taxonomy" id="1082479"/>
    <lineage>
        <taxon>Bacteria</taxon>
        <taxon>Pseudomonadati</taxon>
        <taxon>Pseudomonadota</taxon>
        <taxon>Alphaproteobacteria</taxon>
        <taxon>Rhodospirillales</taxon>
        <taxon>Rhodovibrionaceae</taxon>
        <taxon>Limimonas</taxon>
    </lineage>
</organism>
<evidence type="ECO:0000256" key="3">
    <source>
        <dbReference type="ARBA" id="ARBA00022980"/>
    </source>
</evidence>
<protein>
    <recommendedName>
        <fullName evidence="5">Large ribosomal subunit protein uL30</fullName>
    </recommendedName>
</protein>
<dbReference type="NCBIfam" id="TIGR01308">
    <property type="entry name" value="rpmD_bact"/>
    <property type="match status" value="1"/>
</dbReference>
<dbReference type="CDD" id="cd01658">
    <property type="entry name" value="Ribosomal_L30"/>
    <property type="match status" value="1"/>
</dbReference>
<dbReference type="HAMAP" id="MF_01371_B">
    <property type="entry name" value="Ribosomal_uL30_B"/>
    <property type="match status" value="1"/>
</dbReference>
<keyword evidence="4 5" id="KW-0687">Ribonucleoprotein</keyword>
<dbReference type="Pfam" id="PF00327">
    <property type="entry name" value="Ribosomal_L30"/>
    <property type="match status" value="1"/>
</dbReference>
<evidence type="ECO:0000256" key="4">
    <source>
        <dbReference type="ARBA" id="ARBA00023274"/>
    </source>
</evidence>
<dbReference type="GO" id="GO:0006412">
    <property type="term" value="P:translation"/>
    <property type="evidence" value="ECO:0007669"/>
    <property type="project" value="UniProtKB-UniRule"/>
</dbReference>
<dbReference type="InterPro" id="IPR005996">
    <property type="entry name" value="Ribosomal_uL30_bac-type"/>
</dbReference>
<evidence type="ECO:0000313" key="7">
    <source>
        <dbReference type="EMBL" id="SDG48293.1"/>
    </source>
</evidence>
<dbReference type="EMBL" id="FNCE01000015">
    <property type="protein sequence ID" value="SDG48293.1"/>
    <property type="molecule type" value="Genomic_DNA"/>
</dbReference>
<dbReference type="SUPFAM" id="SSF55129">
    <property type="entry name" value="Ribosomal protein L30p/L7e"/>
    <property type="match status" value="1"/>
</dbReference>
<evidence type="ECO:0000313" key="8">
    <source>
        <dbReference type="Proteomes" id="UP000199415"/>
    </source>
</evidence>
<keyword evidence="8" id="KW-1185">Reference proteome</keyword>
<dbReference type="InterPro" id="IPR036919">
    <property type="entry name" value="Ribo_uL30_ferredoxin-like_sf"/>
</dbReference>
<dbReference type="PIRSF" id="PIRSF002211">
    <property type="entry name" value="Ribosomal_L30_bac-type"/>
    <property type="match status" value="1"/>
</dbReference>